<accession>A0A1K2HEE7</accession>
<protein>
    <submittedName>
        <fullName evidence="8">Amino acid ABC transporter ATP-binding protein, PAAT family (TC 3.A.1.3.-)</fullName>
    </submittedName>
</protein>
<evidence type="ECO:0000256" key="3">
    <source>
        <dbReference type="ARBA" id="ARBA00022475"/>
    </source>
</evidence>
<evidence type="ECO:0000259" key="7">
    <source>
        <dbReference type="PROSITE" id="PS50893"/>
    </source>
</evidence>
<evidence type="ECO:0000313" key="8">
    <source>
        <dbReference type="EMBL" id="SFZ75208.1"/>
    </source>
</evidence>
<dbReference type="InterPro" id="IPR050086">
    <property type="entry name" value="MetN_ABC_transporter-like"/>
</dbReference>
<dbReference type="EMBL" id="FPKS01000008">
    <property type="protein sequence ID" value="SFZ75208.1"/>
    <property type="molecule type" value="Genomic_DNA"/>
</dbReference>
<dbReference type="InterPro" id="IPR003593">
    <property type="entry name" value="AAA+_ATPase"/>
</dbReference>
<dbReference type="PIRSF" id="PIRSF039085">
    <property type="entry name" value="ABC_ATPase_HisP"/>
    <property type="match status" value="1"/>
</dbReference>
<keyword evidence="4" id="KW-0547">Nucleotide-binding</keyword>
<dbReference type="Proteomes" id="UP000185655">
    <property type="component" value="Unassembled WGS sequence"/>
</dbReference>
<proteinExistence type="predicted"/>
<dbReference type="CDD" id="cd03262">
    <property type="entry name" value="ABC_HisP_GlnQ"/>
    <property type="match status" value="1"/>
</dbReference>
<feature type="domain" description="ABC transporter" evidence="7">
    <location>
        <begin position="2"/>
        <end position="239"/>
    </location>
</feature>
<keyword evidence="6" id="KW-0472">Membrane</keyword>
<dbReference type="STRING" id="1122154.SAMN02746068_01491"/>
<dbReference type="PANTHER" id="PTHR43166">
    <property type="entry name" value="AMINO ACID IMPORT ATP-BINDING PROTEIN"/>
    <property type="match status" value="1"/>
</dbReference>
<keyword evidence="5 8" id="KW-0067">ATP-binding</keyword>
<reference evidence="8 9" key="1">
    <citation type="submission" date="2016-11" db="EMBL/GenBank/DDBJ databases">
        <authorList>
            <person name="Jaros S."/>
            <person name="Januszkiewicz K."/>
            <person name="Wedrychowicz H."/>
        </authorList>
    </citation>
    <scope>NUCLEOTIDE SEQUENCE [LARGE SCALE GENOMIC DNA]</scope>
    <source>
        <strain evidence="8 9">DSM 22330</strain>
    </source>
</reference>
<dbReference type="SUPFAM" id="SSF52540">
    <property type="entry name" value="P-loop containing nucleoside triphosphate hydrolases"/>
    <property type="match status" value="1"/>
</dbReference>
<dbReference type="GO" id="GO:0015424">
    <property type="term" value="F:ABC-type amino acid transporter activity"/>
    <property type="evidence" value="ECO:0007669"/>
    <property type="project" value="InterPro"/>
</dbReference>
<comment type="subcellular location">
    <subcellularLocation>
        <location evidence="1">Cell membrane</location>
        <topology evidence="1">Peripheral membrane protein</topology>
    </subcellularLocation>
</comment>
<dbReference type="InterPro" id="IPR017871">
    <property type="entry name" value="ABC_transporter-like_CS"/>
</dbReference>
<dbReference type="InterPro" id="IPR027417">
    <property type="entry name" value="P-loop_NTPase"/>
</dbReference>
<keyword evidence="3" id="KW-1003">Cell membrane</keyword>
<name>A0A1K2HEE7_9LACT</name>
<evidence type="ECO:0000256" key="4">
    <source>
        <dbReference type="ARBA" id="ARBA00022741"/>
    </source>
</evidence>
<dbReference type="GO" id="GO:0016887">
    <property type="term" value="F:ATP hydrolysis activity"/>
    <property type="evidence" value="ECO:0007669"/>
    <property type="project" value="InterPro"/>
</dbReference>
<evidence type="ECO:0000313" key="9">
    <source>
        <dbReference type="Proteomes" id="UP000185655"/>
    </source>
</evidence>
<dbReference type="InterPro" id="IPR003439">
    <property type="entry name" value="ABC_transporter-like_ATP-bd"/>
</dbReference>
<evidence type="ECO:0000256" key="5">
    <source>
        <dbReference type="ARBA" id="ARBA00022840"/>
    </source>
</evidence>
<dbReference type="PANTHER" id="PTHR43166:SF35">
    <property type="entry name" value="L-CYSTINE IMPORT ATP-BINDING PROTEIN TCYN"/>
    <property type="match status" value="1"/>
</dbReference>
<keyword evidence="2" id="KW-0813">Transport</keyword>
<dbReference type="PROSITE" id="PS00211">
    <property type="entry name" value="ABC_TRANSPORTER_1"/>
    <property type="match status" value="1"/>
</dbReference>
<dbReference type="AlphaFoldDB" id="A0A1K2HEE7"/>
<gene>
    <name evidence="8" type="ORF">SAMN02746068_01491</name>
</gene>
<evidence type="ECO:0000256" key="1">
    <source>
        <dbReference type="ARBA" id="ARBA00004202"/>
    </source>
</evidence>
<dbReference type="Gene3D" id="3.40.50.300">
    <property type="entry name" value="P-loop containing nucleotide triphosphate hydrolases"/>
    <property type="match status" value="1"/>
</dbReference>
<dbReference type="PROSITE" id="PS50893">
    <property type="entry name" value="ABC_TRANSPORTER_2"/>
    <property type="match status" value="1"/>
</dbReference>
<organism evidence="8 9">
    <name type="scientific">Pseudolactococcus chungangensis CAU 28 = DSM 22330</name>
    <dbReference type="NCBI Taxonomy" id="1122154"/>
    <lineage>
        <taxon>Bacteria</taxon>
        <taxon>Bacillati</taxon>
        <taxon>Bacillota</taxon>
        <taxon>Bacilli</taxon>
        <taxon>Lactobacillales</taxon>
        <taxon>Streptococcaceae</taxon>
        <taxon>Pseudolactococcus</taxon>
    </lineage>
</organism>
<dbReference type="OrthoDB" id="1679618at2"/>
<evidence type="ECO:0000256" key="2">
    <source>
        <dbReference type="ARBA" id="ARBA00022448"/>
    </source>
</evidence>
<evidence type="ECO:0000256" key="6">
    <source>
        <dbReference type="ARBA" id="ARBA00023136"/>
    </source>
</evidence>
<dbReference type="Pfam" id="PF00005">
    <property type="entry name" value="ABC_tran"/>
    <property type="match status" value="1"/>
</dbReference>
<dbReference type="FunFam" id="3.40.50.300:FF:000020">
    <property type="entry name" value="Amino acid ABC transporter ATP-binding component"/>
    <property type="match status" value="1"/>
</dbReference>
<sequence>MLNIRNLHKQFGSHEVLRGIDLTVNQGDVVVILGPSGSGKTTLLRSINFLEPADSGTIELDGETIEIAKATKQDIQGIRKHTGFVFQNYNLFANKTAEQNITEGLIYGLGLSKNVAKTIAQDVLEKVGLREFSHHYPSQLSGGQQQRVGIARAIAAEPKVLLFDEPTSALDPELVGDVLAIMKSLAKAGKTMVVVTHEMGFAKEVASEVVFMDGGVIVEQGRPEEIFEFPKEERTQQFLARILGDFVRA</sequence>
<dbReference type="GO" id="GO:0005886">
    <property type="term" value="C:plasma membrane"/>
    <property type="evidence" value="ECO:0007669"/>
    <property type="project" value="UniProtKB-SubCell"/>
</dbReference>
<dbReference type="GO" id="GO:0005524">
    <property type="term" value="F:ATP binding"/>
    <property type="evidence" value="ECO:0007669"/>
    <property type="project" value="UniProtKB-KW"/>
</dbReference>
<dbReference type="RefSeq" id="WP_031365458.1">
    <property type="nucleotide sequence ID" value="NZ_FPKS01000008.1"/>
</dbReference>
<dbReference type="InterPro" id="IPR030679">
    <property type="entry name" value="ABC_ATPase_HisP-typ"/>
</dbReference>
<dbReference type="SMART" id="SM00382">
    <property type="entry name" value="AAA"/>
    <property type="match status" value="1"/>
</dbReference>